<feature type="transmembrane region" description="Helical" evidence="1">
    <location>
        <begin position="54"/>
        <end position="78"/>
    </location>
</feature>
<dbReference type="Proteomes" id="UP001424741">
    <property type="component" value="Unassembled WGS sequence"/>
</dbReference>
<name>A0ABP9UXK9_9BACT</name>
<evidence type="ECO:0008006" key="4">
    <source>
        <dbReference type="Google" id="ProtNLM"/>
    </source>
</evidence>
<reference evidence="2 3" key="1">
    <citation type="submission" date="2024-02" db="EMBL/GenBank/DDBJ databases">
        <title>Rubritalea halochordaticola NBRC 107102.</title>
        <authorList>
            <person name="Ichikawa N."/>
            <person name="Katano-Makiyama Y."/>
            <person name="Hidaka K."/>
        </authorList>
    </citation>
    <scope>NUCLEOTIDE SEQUENCE [LARGE SCALE GENOMIC DNA]</scope>
    <source>
        <strain evidence="2 3">NBRC 107102</strain>
    </source>
</reference>
<dbReference type="RefSeq" id="WP_346188032.1">
    <property type="nucleotide sequence ID" value="NZ_BAABRL010000003.1"/>
</dbReference>
<evidence type="ECO:0000256" key="1">
    <source>
        <dbReference type="SAM" id="Phobius"/>
    </source>
</evidence>
<comment type="caution">
    <text evidence="2">The sequence shown here is derived from an EMBL/GenBank/DDBJ whole genome shotgun (WGS) entry which is preliminary data.</text>
</comment>
<keyword evidence="3" id="KW-1185">Reference proteome</keyword>
<gene>
    <name evidence="2" type="ORF">Rhal01_01369</name>
</gene>
<dbReference type="EMBL" id="BAABRL010000003">
    <property type="protein sequence ID" value="GAA5495194.1"/>
    <property type="molecule type" value="Genomic_DNA"/>
</dbReference>
<keyword evidence="1" id="KW-1133">Transmembrane helix</keyword>
<proteinExistence type="predicted"/>
<organism evidence="2 3">
    <name type="scientific">Rubritalea halochordaticola</name>
    <dbReference type="NCBI Taxonomy" id="714537"/>
    <lineage>
        <taxon>Bacteria</taxon>
        <taxon>Pseudomonadati</taxon>
        <taxon>Verrucomicrobiota</taxon>
        <taxon>Verrucomicrobiia</taxon>
        <taxon>Verrucomicrobiales</taxon>
        <taxon>Rubritaleaceae</taxon>
        <taxon>Rubritalea</taxon>
    </lineage>
</organism>
<evidence type="ECO:0000313" key="3">
    <source>
        <dbReference type="Proteomes" id="UP001424741"/>
    </source>
</evidence>
<feature type="transmembrane region" description="Helical" evidence="1">
    <location>
        <begin position="20"/>
        <end position="42"/>
    </location>
</feature>
<sequence length="142" mass="16133">MSGLFHIVYLILKGISELTGFTYNEINIIAYYIVLPFIYVALADKIWKKHILKITYIAAVITGLILIPDFESFSDYLFAQSVAFLKSFKAIGWSYVEASVWICVIFPGIVLCIMLCYAYPRVRKILIGNKSTAKHRSSKNHG</sequence>
<protein>
    <recommendedName>
        <fullName evidence="4">Acyltransferase 3 domain-containing protein</fullName>
    </recommendedName>
</protein>
<accession>A0ABP9UXK9</accession>
<keyword evidence="1" id="KW-0472">Membrane</keyword>
<feature type="transmembrane region" description="Helical" evidence="1">
    <location>
        <begin position="98"/>
        <end position="120"/>
    </location>
</feature>
<evidence type="ECO:0000313" key="2">
    <source>
        <dbReference type="EMBL" id="GAA5495194.1"/>
    </source>
</evidence>
<keyword evidence="1" id="KW-0812">Transmembrane</keyword>